<feature type="region of interest" description="Disordered" evidence="1">
    <location>
        <begin position="1"/>
        <end position="28"/>
    </location>
</feature>
<feature type="region of interest" description="Disordered" evidence="1">
    <location>
        <begin position="96"/>
        <end position="121"/>
    </location>
</feature>
<evidence type="ECO:0000256" key="1">
    <source>
        <dbReference type="SAM" id="MobiDB-lite"/>
    </source>
</evidence>
<dbReference type="Proteomes" id="UP000321192">
    <property type="component" value="Unassembled WGS sequence"/>
</dbReference>
<name>A0A5C7S259_THASP</name>
<dbReference type="AlphaFoldDB" id="A0A5C7S259"/>
<dbReference type="EMBL" id="SSFD01000414">
    <property type="protein sequence ID" value="TXH77630.1"/>
    <property type="molecule type" value="Genomic_DNA"/>
</dbReference>
<evidence type="ECO:0000313" key="3">
    <source>
        <dbReference type="Proteomes" id="UP000321192"/>
    </source>
</evidence>
<organism evidence="2 3">
    <name type="scientific">Thauera aminoaromatica</name>
    <dbReference type="NCBI Taxonomy" id="164330"/>
    <lineage>
        <taxon>Bacteria</taxon>
        <taxon>Pseudomonadati</taxon>
        <taxon>Pseudomonadota</taxon>
        <taxon>Betaproteobacteria</taxon>
        <taxon>Rhodocyclales</taxon>
        <taxon>Zoogloeaceae</taxon>
        <taxon>Thauera</taxon>
    </lineage>
</organism>
<sequence>MGLEAGDQGRHLGRRLQHQRGVPGFAGEDLAAHVDDAHGQVAELGGEPGEGVGAVAAEGAQVALGEAGEDRPAARQQGGGDVGEQQVAEVVPVVGAQQEGRGVHRARDGSVMAGPESMNSP</sequence>
<comment type="caution">
    <text evidence="2">The sequence shown here is derived from an EMBL/GenBank/DDBJ whole genome shotgun (WGS) entry which is preliminary data.</text>
</comment>
<dbReference type="RefSeq" id="WP_276663107.1">
    <property type="nucleotide sequence ID" value="NZ_SSFD01000414.1"/>
</dbReference>
<accession>A0A5C7S259</accession>
<evidence type="ECO:0000313" key="2">
    <source>
        <dbReference type="EMBL" id="TXH77630.1"/>
    </source>
</evidence>
<gene>
    <name evidence="2" type="ORF">E6Q80_24405</name>
</gene>
<proteinExistence type="predicted"/>
<protein>
    <submittedName>
        <fullName evidence="2">Uncharacterized protein</fullName>
    </submittedName>
</protein>
<reference evidence="2 3" key="1">
    <citation type="submission" date="2018-09" db="EMBL/GenBank/DDBJ databases">
        <title>Metagenome Assembled Genomes from an Advanced Water Purification Facility.</title>
        <authorList>
            <person name="Stamps B.W."/>
            <person name="Spear J.R."/>
        </authorList>
    </citation>
    <scope>NUCLEOTIDE SEQUENCE [LARGE SCALE GENOMIC DNA]</scope>
    <source>
        <strain evidence="2">Bin_27_1</strain>
    </source>
</reference>